<proteinExistence type="predicted"/>
<evidence type="ECO:0000256" key="1">
    <source>
        <dbReference type="SAM" id="MobiDB-lite"/>
    </source>
</evidence>
<reference evidence="2" key="1">
    <citation type="journal article" date="2020" name="Nature">
        <title>Giant virus diversity and host interactions through global metagenomics.</title>
        <authorList>
            <person name="Schulz F."/>
            <person name="Roux S."/>
            <person name="Paez-Espino D."/>
            <person name="Jungbluth S."/>
            <person name="Walsh D.A."/>
            <person name="Denef V.J."/>
            <person name="McMahon K.D."/>
            <person name="Konstantinidis K.T."/>
            <person name="Eloe-Fadrosh E.A."/>
            <person name="Kyrpides N.C."/>
            <person name="Woyke T."/>
        </authorList>
    </citation>
    <scope>NUCLEOTIDE SEQUENCE</scope>
    <source>
        <strain evidence="2">GVMAG-M-3300021473-15</strain>
    </source>
</reference>
<organism evidence="2">
    <name type="scientific">viral metagenome</name>
    <dbReference type="NCBI Taxonomy" id="1070528"/>
    <lineage>
        <taxon>unclassified sequences</taxon>
        <taxon>metagenomes</taxon>
        <taxon>organismal metagenomes</taxon>
    </lineage>
</organism>
<name>A0A6C0CTH1_9ZZZZ</name>
<feature type="region of interest" description="Disordered" evidence="1">
    <location>
        <begin position="17"/>
        <end position="61"/>
    </location>
</feature>
<evidence type="ECO:0000313" key="2">
    <source>
        <dbReference type="EMBL" id="QHT06785.1"/>
    </source>
</evidence>
<protein>
    <submittedName>
        <fullName evidence="2">Uncharacterized protein</fullName>
    </submittedName>
</protein>
<dbReference type="EMBL" id="MN739475">
    <property type="protein sequence ID" value="QHT06785.1"/>
    <property type="molecule type" value="Genomic_DNA"/>
</dbReference>
<feature type="compositionally biased region" description="Low complexity" evidence="1">
    <location>
        <begin position="17"/>
        <end position="40"/>
    </location>
</feature>
<sequence>MGTFLTTLLTYFSASGTPTTSASGTPVTSGTSSPIESTTASDDEDASDGSLTSDSDLSSMSTSQNEINMSEFILQPPKEHISNLKVPDSLLYIMISNKMPFGKNFFNTEIGVFDSRSGKTVIKGMLSQVITGKYQYTLVKIKPIRNTITDMGMPGGLGLNSFAFGVKANATKDIGKIVLNTKDDLSQCVLSIIQDGRLVYQTGLFGVGVGYLIQILPFDPRVVTSQTDFLIPYLRSGS</sequence>
<accession>A0A6C0CTH1</accession>
<dbReference type="AlphaFoldDB" id="A0A6C0CTH1"/>
<feature type="compositionally biased region" description="Low complexity" evidence="1">
    <location>
        <begin position="48"/>
        <end position="61"/>
    </location>
</feature>